<comment type="similarity">
    <text evidence="4 11">Belongs to the SHMT family.</text>
</comment>
<reference evidence="14 15" key="1">
    <citation type="journal article" date="2016" name="Nat. Commun.">
        <title>Thousands of microbial genomes shed light on interconnected biogeochemical processes in an aquifer system.</title>
        <authorList>
            <person name="Anantharaman K."/>
            <person name="Brown C.T."/>
            <person name="Hug L.A."/>
            <person name="Sharon I."/>
            <person name="Castelle C.J."/>
            <person name="Probst A.J."/>
            <person name="Thomas B.C."/>
            <person name="Singh A."/>
            <person name="Wilkins M.J."/>
            <person name="Karaoz U."/>
            <person name="Brodie E.L."/>
            <person name="Williams K.H."/>
            <person name="Hubbard S.S."/>
            <person name="Banfield J.F."/>
        </authorList>
    </citation>
    <scope>NUCLEOTIDE SEQUENCE [LARGE SCALE GENOMIC DNA]</scope>
</reference>
<comment type="function">
    <text evidence="11">Catalyzes the reversible interconversion of serine and glycine with tetrahydrofolate (THF) serving as the one-carbon carrier. This reaction serves as the major source of one-carbon groups required for the biosynthesis of purines, thymidylate, methionine, and other important biomolecules. Also exhibits THF-independent aldolase activity toward beta-hydroxyamino acids, producing glycine and aldehydes, via a retro-aldol mechanism.</text>
</comment>
<dbReference type="Gene3D" id="3.90.1150.10">
    <property type="entry name" value="Aspartate Aminotransferase, domain 1"/>
    <property type="match status" value="1"/>
</dbReference>
<dbReference type="GO" id="GO:0008168">
    <property type="term" value="F:methyltransferase activity"/>
    <property type="evidence" value="ECO:0007669"/>
    <property type="project" value="UniProtKB-KW"/>
</dbReference>
<keyword evidence="14" id="KW-0489">Methyltransferase</keyword>
<evidence type="ECO:0000256" key="6">
    <source>
        <dbReference type="ARBA" id="ARBA00022490"/>
    </source>
</evidence>
<evidence type="ECO:0000256" key="11">
    <source>
        <dbReference type="HAMAP-Rule" id="MF_00051"/>
    </source>
</evidence>
<dbReference type="HAMAP" id="MF_00051">
    <property type="entry name" value="SHMT"/>
    <property type="match status" value="1"/>
</dbReference>
<evidence type="ECO:0000256" key="10">
    <source>
        <dbReference type="ARBA" id="ARBA00022898"/>
    </source>
</evidence>
<evidence type="ECO:0000256" key="12">
    <source>
        <dbReference type="PIRSR" id="PIRSR000412-50"/>
    </source>
</evidence>
<comment type="subcellular location">
    <subcellularLocation>
        <location evidence="3 11">Cytoplasm</location>
    </subcellularLocation>
</comment>
<dbReference type="EMBL" id="MFQS01000029">
    <property type="protein sequence ID" value="OGH82767.1"/>
    <property type="molecule type" value="Genomic_DNA"/>
</dbReference>
<evidence type="ECO:0000256" key="8">
    <source>
        <dbReference type="ARBA" id="ARBA00022605"/>
    </source>
</evidence>
<dbReference type="FunFam" id="3.40.640.10:FF:000001">
    <property type="entry name" value="Serine hydroxymethyltransferase"/>
    <property type="match status" value="1"/>
</dbReference>
<keyword evidence="9 11" id="KW-0808">Transferase</keyword>
<comment type="pathway">
    <text evidence="11">Amino-acid biosynthesis; glycine biosynthesis; glycine from L-serine: step 1/1.</text>
</comment>
<evidence type="ECO:0000256" key="5">
    <source>
        <dbReference type="ARBA" id="ARBA00011738"/>
    </source>
</evidence>
<evidence type="ECO:0000313" key="15">
    <source>
        <dbReference type="Proteomes" id="UP000176300"/>
    </source>
</evidence>
<keyword evidence="8 11" id="KW-0028">Amino-acid biosynthesis</keyword>
<dbReference type="InterPro" id="IPR015422">
    <property type="entry name" value="PyrdxlP-dep_Trfase_small"/>
</dbReference>
<dbReference type="UniPathway" id="UPA00193"/>
<dbReference type="AlphaFoldDB" id="A0A1F6NFQ9"/>
<feature type="binding site" evidence="11">
    <location>
        <position position="115"/>
    </location>
    <ligand>
        <name>(6S)-5,6,7,8-tetrahydrofolate</name>
        <dbReference type="ChEBI" id="CHEBI:57453"/>
    </ligand>
</feature>
<evidence type="ECO:0000256" key="3">
    <source>
        <dbReference type="ARBA" id="ARBA00004496"/>
    </source>
</evidence>
<dbReference type="InterPro" id="IPR001085">
    <property type="entry name" value="Ser_HO-MeTrfase"/>
</dbReference>
<gene>
    <name evidence="11 14" type="primary">glyA</name>
    <name evidence="14" type="ORF">A2373_02895</name>
</gene>
<name>A0A1F6NFQ9_9BACT</name>
<dbReference type="GO" id="GO:0005829">
    <property type="term" value="C:cytosol"/>
    <property type="evidence" value="ECO:0007669"/>
    <property type="project" value="TreeGrafter"/>
</dbReference>
<dbReference type="InterPro" id="IPR015424">
    <property type="entry name" value="PyrdxlP-dep_Trfase"/>
</dbReference>
<dbReference type="GO" id="GO:0035999">
    <property type="term" value="P:tetrahydrofolate interconversion"/>
    <property type="evidence" value="ECO:0007669"/>
    <property type="project" value="UniProtKB-UniRule"/>
</dbReference>
<dbReference type="EC" id="2.1.2.1" evidence="11"/>
<organism evidence="14 15">
    <name type="scientific">Candidatus Magasanikbacteria bacterium RIFOXYB1_FULL_40_15</name>
    <dbReference type="NCBI Taxonomy" id="1798697"/>
    <lineage>
        <taxon>Bacteria</taxon>
        <taxon>Candidatus Magasanikiibacteriota</taxon>
    </lineage>
</organism>
<comment type="cofactor">
    <cofactor evidence="2 11 12">
        <name>pyridoxal 5'-phosphate</name>
        <dbReference type="ChEBI" id="CHEBI:597326"/>
    </cofactor>
</comment>
<comment type="subunit">
    <text evidence="5 11">Homodimer.</text>
</comment>
<dbReference type="InterPro" id="IPR019798">
    <property type="entry name" value="Ser_HO-MeTrfase_PLP_BS"/>
</dbReference>
<evidence type="ECO:0000256" key="7">
    <source>
        <dbReference type="ARBA" id="ARBA00022563"/>
    </source>
</evidence>
<sequence length="422" mass="46073">MLQNQDPEIFNLIQKETERQSEGLEMIPSENHTSGAVLEALGSRLTDKYSEGYPGMRYYGGCENVDKVENLARDRAKKLFGADWANVQAHSGSPANLAVYFALLNPGDTIMGLKLYHGGHMTHGLKLNFSGTLYNSVQYGCREDGFIDLDEMRALALEHKPKMIVTGGSAYPQIYEWAKYKEIADEVGAFMLADMSHVAGLVAGDVHPNPVGIADVVTTTTHKTLRGPRGAIILANGNPSTPLQAADRVKENIPTLIDRAIIPGLQGGPHNHQTAAIAVALKEAMQPEFKEYAKQIVKNAKTLAEELLSKGYNLVTGGTETHLLLINLENKNVTGKQAESALSKAGITVNKNTIPHDPRKPFDPSGIRLGTPALTTRGMKEGEMKKIANFIDYAIINIDNEAELSKIKEEVKEMCKSFPLPK</sequence>
<accession>A0A1F6NFQ9</accession>
<evidence type="ECO:0000256" key="4">
    <source>
        <dbReference type="ARBA" id="ARBA00006376"/>
    </source>
</evidence>
<dbReference type="Gene3D" id="3.40.640.10">
    <property type="entry name" value="Type I PLP-dependent aspartate aminotransferase-like (Major domain)"/>
    <property type="match status" value="1"/>
</dbReference>
<dbReference type="SUPFAM" id="SSF53383">
    <property type="entry name" value="PLP-dependent transferases"/>
    <property type="match status" value="1"/>
</dbReference>
<dbReference type="NCBIfam" id="NF000586">
    <property type="entry name" value="PRK00011.1"/>
    <property type="match status" value="1"/>
</dbReference>
<dbReference type="FunFam" id="3.90.1150.10:FF:000003">
    <property type="entry name" value="Serine hydroxymethyltransferase"/>
    <property type="match status" value="1"/>
</dbReference>
<feature type="modified residue" description="N6-(pyridoxal phosphate)lysine" evidence="11 12">
    <location>
        <position position="223"/>
    </location>
</feature>
<evidence type="ECO:0000256" key="1">
    <source>
        <dbReference type="ARBA" id="ARBA00001528"/>
    </source>
</evidence>
<comment type="caution">
    <text evidence="14">The sequence shown here is derived from an EMBL/GenBank/DDBJ whole genome shotgun (WGS) entry which is preliminary data.</text>
</comment>
<comment type="caution">
    <text evidence="11">Lacks conserved residue(s) required for the propagation of feature annotation.</text>
</comment>
<dbReference type="PANTHER" id="PTHR11680">
    <property type="entry name" value="SERINE HYDROXYMETHYLTRANSFERASE"/>
    <property type="match status" value="1"/>
</dbReference>
<evidence type="ECO:0000259" key="13">
    <source>
        <dbReference type="Pfam" id="PF00464"/>
    </source>
</evidence>
<keyword evidence="10 11" id="KW-0663">Pyridoxal phosphate</keyword>
<comment type="pathway">
    <text evidence="11">One-carbon metabolism; tetrahydrofolate interconversion.</text>
</comment>
<feature type="domain" description="Serine hydroxymethyltransferase-like" evidence="13">
    <location>
        <begin position="2"/>
        <end position="391"/>
    </location>
</feature>
<dbReference type="GO" id="GO:0032259">
    <property type="term" value="P:methylation"/>
    <property type="evidence" value="ECO:0007669"/>
    <property type="project" value="UniProtKB-KW"/>
</dbReference>
<feature type="site" description="Plays an important role in substrate specificity" evidence="11">
    <location>
        <position position="222"/>
    </location>
</feature>
<dbReference type="PROSITE" id="PS00096">
    <property type="entry name" value="SHMT"/>
    <property type="match status" value="1"/>
</dbReference>
<dbReference type="CDD" id="cd00378">
    <property type="entry name" value="SHMT"/>
    <property type="match status" value="1"/>
</dbReference>
<dbReference type="InterPro" id="IPR039429">
    <property type="entry name" value="SHMT-like_dom"/>
</dbReference>
<dbReference type="Pfam" id="PF00464">
    <property type="entry name" value="SHMT"/>
    <property type="match status" value="1"/>
</dbReference>
<dbReference type="UniPathway" id="UPA00288">
    <property type="reaction ID" value="UER01023"/>
</dbReference>
<evidence type="ECO:0000256" key="9">
    <source>
        <dbReference type="ARBA" id="ARBA00022679"/>
    </source>
</evidence>
<dbReference type="Proteomes" id="UP000176300">
    <property type="component" value="Unassembled WGS sequence"/>
</dbReference>
<evidence type="ECO:0000256" key="2">
    <source>
        <dbReference type="ARBA" id="ARBA00001933"/>
    </source>
</evidence>
<dbReference type="PANTHER" id="PTHR11680:SF35">
    <property type="entry name" value="SERINE HYDROXYMETHYLTRANSFERASE 1"/>
    <property type="match status" value="1"/>
</dbReference>
<proteinExistence type="inferred from homology"/>
<dbReference type="GO" id="GO:0019264">
    <property type="term" value="P:glycine biosynthetic process from serine"/>
    <property type="evidence" value="ECO:0007669"/>
    <property type="project" value="UniProtKB-UniRule"/>
</dbReference>
<dbReference type="STRING" id="1798697.A2373_02895"/>
<keyword evidence="7 11" id="KW-0554">One-carbon metabolism</keyword>
<dbReference type="GO" id="GO:0004372">
    <property type="term" value="F:glycine hydroxymethyltransferase activity"/>
    <property type="evidence" value="ECO:0007669"/>
    <property type="project" value="UniProtKB-UniRule"/>
</dbReference>
<comment type="catalytic activity">
    <reaction evidence="1 11">
        <text>(6R)-5,10-methylene-5,6,7,8-tetrahydrofolate + glycine + H2O = (6S)-5,6,7,8-tetrahydrofolate + L-serine</text>
        <dbReference type="Rhea" id="RHEA:15481"/>
        <dbReference type="ChEBI" id="CHEBI:15377"/>
        <dbReference type="ChEBI" id="CHEBI:15636"/>
        <dbReference type="ChEBI" id="CHEBI:33384"/>
        <dbReference type="ChEBI" id="CHEBI:57305"/>
        <dbReference type="ChEBI" id="CHEBI:57453"/>
        <dbReference type="EC" id="2.1.2.1"/>
    </reaction>
</comment>
<dbReference type="PIRSF" id="PIRSF000412">
    <property type="entry name" value="SHMT"/>
    <property type="match status" value="1"/>
</dbReference>
<protein>
    <recommendedName>
        <fullName evidence="11">Serine hydroxymethyltransferase</fullName>
        <shortName evidence="11">SHMT</shortName>
        <shortName evidence="11">Serine methylase</shortName>
        <ecNumber evidence="11">2.1.2.1</ecNumber>
    </recommendedName>
</protein>
<dbReference type="InterPro" id="IPR015421">
    <property type="entry name" value="PyrdxlP-dep_Trfase_major"/>
</dbReference>
<evidence type="ECO:0000313" key="14">
    <source>
        <dbReference type="EMBL" id="OGH82767.1"/>
    </source>
</evidence>
<keyword evidence="6 11" id="KW-0963">Cytoplasm</keyword>
<dbReference type="InterPro" id="IPR049943">
    <property type="entry name" value="Ser_HO-MeTrfase-like"/>
</dbReference>
<dbReference type="GO" id="GO:0030170">
    <property type="term" value="F:pyridoxal phosphate binding"/>
    <property type="evidence" value="ECO:0007669"/>
    <property type="project" value="UniProtKB-UniRule"/>
</dbReference>